<dbReference type="PANTHER" id="PTHR46796">
    <property type="entry name" value="HTH-TYPE TRANSCRIPTIONAL ACTIVATOR RHAS-RELATED"/>
    <property type="match status" value="1"/>
</dbReference>
<dbReference type="Proteomes" id="UP000305792">
    <property type="component" value="Unassembled WGS sequence"/>
</dbReference>
<feature type="domain" description="HTH araC/xylS-type" evidence="4">
    <location>
        <begin position="164"/>
        <end position="265"/>
    </location>
</feature>
<protein>
    <submittedName>
        <fullName evidence="5">AraC family transcriptional regulator</fullName>
    </submittedName>
</protein>
<evidence type="ECO:0000256" key="1">
    <source>
        <dbReference type="ARBA" id="ARBA00023015"/>
    </source>
</evidence>
<evidence type="ECO:0000256" key="3">
    <source>
        <dbReference type="ARBA" id="ARBA00023163"/>
    </source>
</evidence>
<organism evidence="5 6">
    <name type="scientific">Glycomyces paridis</name>
    <dbReference type="NCBI Taxonomy" id="2126555"/>
    <lineage>
        <taxon>Bacteria</taxon>
        <taxon>Bacillati</taxon>
        <taxon>Actinomycetota</taxon>
        <taxon>Actinomycetes</taxon>
        <taxon>Glycomycetales</taxon>
        <taxon>Glycomycetaceae</taxon>
        <taxon>Glycomyces</taxon>
    </lineage>
</organism>
<dbReference type="GO" id="GO:0003700">
    <property type="term" value="F:DNA-binding transcription factor activity"/>
    <property type="evidence" value="ECO:0007669"/>
    <property type="project" value="InterPro"/>
</dbReference>
<evidence type="ECO:0000313" key="5">
    <source>
        <dbReference type="EMBL" id="THV30918.1"/>
    </source>
</evidence>
<dbReference type="Pfam" id="PF12833">
    <property type="entry name" value="HTH_18"/>
    <property type="match status" value="1"/>
</dbReference>
<keyword evidence="6" id="KW-1185">Reference proteome</keyword>
<name>A0A4S8PJQ8_9ACTN</name>
<comment type="caution">
    <text evidence="5">The sequence shown here is derived from an EMBL/GenBank/DDBJ whole genome shotgun (WGS) entry which is preliminary data.</text>
</comment>
<keyword evidence="2" id="KW-0238">DNA-binding</keyword>
<gene>
    <name evidence="5" type="ORF">E9998_05990</name>
</gene>
<keyword evidence="1" id="KW-0805">Transcription regulation</keyword>
<evidence type="ECO:0000256" key="2">
    <source>
        <dbReference type="ARBA" id="ARBA00023125"/>
    </source>
</evidence>
<reference evidence="5 6" key="1">
    <citation type="journal article" date="2018" name="Int. J. Syst. Evol. Microbiol.">
        <title>Glycomyces paridis sp. nov., isolated from the medicinal plant Paris polyphylla.</title>
        <authorList>
            <person name="Fang X.M."/>
            <person name="Bai J.L."/>
            <person name="Su J."/>
            <person name="Zhao L.L."/>
            <person name="Liu H.Y."/>
            <person name="Ma B.P."/>
            <person name="Zhang Y.Q."/>
            <person name="Yu L.Y."/>
        </authorList>
    </citation>
    <scope>NUCLEOTIDE SEQUENCE [LARGE SCALE GENOMIC DNA]</scope>
    <source>
        <strain evidence="5 6">CPCC 204357</strain>
    </source>
</reference>
<dbReference type="PROSITE" id="PS01124">
    <property type="entry name" value="HTH_ARAC_FAMILY_2"/>
    <property type="match status" value="1"/>
</dbReference>
<dbReference type="Gene3D" id="1.10.10.60">
    <property type="entry name" value="Homeodomain-like"/>
    <property type="match status" value="1"/>
</dbReference>
<dbReference type="InterPro" id="IPR009057">
    <property type="entry name" value="Homeodomain-like_sf"/>
</dbReference>
<dbReference type="Pfam" id="PF20240">
    <property type="entry name" value="DUF6597"/>
    <property type="match status" value="1"/>
</dbReference>
<accession>A0A4S8PJQ8</accession>
<evidence type="ECO:0000313" key="6">
    <source>
        <dbReference type="Proteomes" id="UP000305792"/>
    </source>
</evidence>
<dbReference type="OrthoDB" id="2559672at2"/>
<dbReference type="SMART" id="SM00342">
    <property type="entry name" value="HTH_ARAC"/>
    <property type="match status" value="1"/>
</dbReference>
<sequence>MDRPTASDKGVLRPQEAARHIDLRRYPVPGPLGRYAERYWTVAWDLPEGASYESVVVPHPCVNLSFMPVLGAEIHGPGTAVSRHPLTGSGRVLGVKFRPGGFTAFTGIEAAEVADWVAGAATVFGPEVEALNAAVASTGDEAGAAAVGRFLEPRMPREVDARYEELLGIVTLMLEDRSITRADQVAARCFMSPKRLQRLFHAYIGLGPKTLLRRYRLHDAADRLAAEPGTDLTRLAADLGWSDQAHFSNDFKDLIGHRPSEYAAQCATTARELVMAHR</sequence>
<dbReference type="InterPro" id="IPR046532">
    <property type="entry name" value="DUF6597"/>
</dbReference>
<dbReference type="InterPro" id="IPR050204">
    <property type="entry name" value="AraC_XylS_family_regulators"/>
</dbReference>
<dbReference type="RefSeq" id="WP_136528784.1">
    <property type="nucleotide sequence ID" value="NZ_STGX01000003.1"/>
</dbReference>
<keyword evidence="3" id="KW-0804">Transcription</keyword>
<proteinExistence type="predicted"/>
<dbReference type="SUPFAM" id="SSF46689">
    <property type="entry name" value="Homeodomain-like"/>
    <property type="match status" value="1"/>
</dbReference>
<dbReference type="EMBL" id="STGX01000003">
    <property type="protein sequence ID" value="THV30918.1"/>
    <property type="molecule type" value="Genomic_DNA"/>
</dbReference>
<dbReference type="GO" id="GO:0043565">
    <property type="term" value="F:sequence-specific DNA binding"/>
    <property type="evidence" value="ECO:0007669"/>
    <property type="project" value="InterPro"/>
</dbReference>
<dbReference type="AlphaFoldDB" id="A0A4S8PJQ8"/>
<evidence type="ECO:0000259" key="4">
    <source>
        <dbReference type="PROSITE" id="PS01124"/>
    </source>
</evidence>
<dbReference type="InterPro" id="IPR018060">
    <property type="entry name" value="HTH_AraC"/>
</dbReference>